<evidence type="ECO:0000256" key="6">
    <source>
        <dbReference type="RuleBase" id="RU000672"/>
    </source>
</evidence>
<comment type="similarity">
    <text evidence="1 6">Belongs to the copper/topaquinone oxidase family.</text>
</comment>
<name>A0A9E7H6W9_9LILI</name>
<dbReference type="GO" id="GO:0005507">
    <property type="term" value="F:copper ion binding"/>
    <property type="evidence" value="ECO:0007669"/>
    <property type="project" value="InterPro"/>
</dbReference>
<dbReference type="EMBL" id="CP097510">
    <property type="protein sequence ID" value="URE28739.1"/>
    <property type="molecule type" value="Genomic_DNA"/>
</dbReference>
<dbReference type="PANTHER" id="PTHR10638">
    <property type="entry name" value="COPPER AMINE OXIDASE"/>
    <property type="match status" value="1"/>
</dbReference>
<dbReference type="GO" id="GO:0008131">
    <property type="term" value="F:primary methylamine oxidase activity"/>
    <property type="evidence" value="ECO:0007669"/>
    <property type="project" value="InterPro"/>
</dbReference>
<feature type="domain" description="Copper amine oxidase catalytic" evidence="7">
    <location>
        <begin position="615"/>
        <end position="702"/>
    </location>
</feature>
<evidence type="ECO:0000256" key="1">
    <source>
        <dbReference type="ARBA" id="ARBA00007983"/>
    </source>
</evidence>
<dbReference type="InterPro" id="IPR016182">
    <property type="entry name" value="Cu_amine_oxidase_N-reg"/>
</dbReference>
<dbReference type="SUPFAM" id="SSF54416">
    <property type="entry name" value="Amine oxidase N-terminal region"/>
    <property type="match status" value="3"/>
</dbReference>
<dbReference type="InterPro" id="IPR000269">
    <property type="entry name" value="Cu_amine_oxidase"/>
</dbReference>
<comment type="cofactor">
    <cofactor evidence="6">
        <name>Cu cation</name>
        <dbReference type="ChEBI" id="CHEBI:23378"/>
    </cofactor>
    <text evidence="6">Contains 1 topaquinone per subunit.</text>
</comment>
<evidence type="ECO:0000259" key="8">
    <source>
        <dbReference type="Pfam" id="PF02728"/>
    </source>
</evidence>
<evidence type="ECO:0000256" key="3">
    <source>
        <dbReference type="ARBA" id="ARBA00022772"/>
    </source>
</evidence>
<dbReference type="InterPro" id="IPR015802">
    <property type="entry name" value="Cu_amine_oxidase_N3"/>
</dbReference>
<dbReference type="FunFam" id="3.10.450.40:FF:000002">
    <property type="entry name" value="Amine oxidase"/>
    <property type="match status" value="2"/>
</dbReference>
<dbReference type="Gene3D" id="2.70.98.20">
    <property type="entry name" value="Copper amine oxidase, catalytic domain"/>
    <property type="match status" value="4"/>
</dbReference>
<dbReference type="GO" id="GO:0009308">
    <property type="term" value="P:amine metabolic process"/>
    <property type="evidence" value="ECO:0007669"/>
    <property type="project" value="UniProtKB-UniRule"/>
</dbReference>
<feature type="domain" description="Copper amine oxidase N3-terminal" evidence="8">
    <location>
        <begin position="495"/>
        <end position="589"/>
    </location>
</feature>
<reference evidence="9" key="1">
    <citation type="submission" date="2022-05" db="EMBL/GenBank/DDBJ databases">
        <title>The Musa troglodytarum L. genome provides insights into the mechanism of non-climacteric behaviour and enrichment of carotenoids.</title>
        <authorList>
            <person name="Wang J."/>
        </authorList>
    </citation>
    <scope>NUCLEOTIDE SEQUENCE</scope>
    <source>
        <tissue evidence="9">Leaf</tissue>
    </source>
</reference>
<dbReference type="InterPro" id="IPR036460">
    <property type="entry name" value="Cu_amine_oxidase_C_sf"/>
</dbReference>
<dbReference type="Pfam" id="PF02728">
    <property type="entry name" value="Cu_amine_oxidN3"/>
    <property type="match status" value="2"/>
</dbReference>
<evidence type="ECO:0000256" key="5">
    <source>
        <dbReference type="ARBA" id="ARBA00023008"/>
    </source>
</evidence>
<dbReference type="Gene3D" id="3.10.450.40">
    <property type="match status" value="3"/>
</dbReference>
<evidence type="ECO:0000256" key="4">
    <source>
        <dbReference type="ARBA" id="ARBA00023002"/>
    </source>
</evidence>
<keyword evidence="10" id="KW-1185">Reference proteome</keyword>
<dbReference type="GO" id="GO:0048038">
    <property type="term" value="F:quinone binding"/>
    <property type="evidence" value="ECO:0007669"/>
    <property type="project" value="InterPro"/>
</dbReference>
<keyword evidence="2 6" id="KW-0479">Metal-binding</keyword>
<dbReference type="Proteomes" id="UP001055439">
    <property type="component" value="Chromosome 8"/>
</dbReference>
<evidence type="ECO:0000313" key="10">
    <source>
        <dbReference type="Proteomes" id="UP001055439"/>
    </source>
</evidence>
<evidence type="ECO:0000256" key="2">
    <source>
        <dbReference type="ARBA" id="ARBA00022723"/>
    </source>
</evidence>
<keyword evidence="3 6" id="KW-0801">TPQ</keyword>
<dbReference type="OrthoDB" id="5379943at2759"/>
<comment type="PTM">
    <text evidence="6">Topaquinone (TPQ) is generated by copper-dependent autoxidation of a specific tyrosyl residue.</text>
</comment>
<sequence length="706" mass="79676">MLRAQTSHPLDPLSSAEISVAVATVRGAGATSEVRDGMWFTEVVLLESEKNIVALADAYFFPPFQPSLLPRTKGGPVIPSKLPPRRARLVVYSKRSNETSIWIVELSEVHAAIRVAITGDKSSHLKLSVMSSPLCYLDECIEIVKCFDRRKGVLVQISASEDENGHHDKWNFWIGFTPSDGLVIHSVAYIDGSRGRRPIAHRLSSVEMVVPYGDPNEPHYRKNAFDAGEDGLGKKCTFSQKVASYEYGFFWHFYQEFLGTVLLKLLVVFCLHGPQIKDAMEYAECEAAVRNYPPLIEAMRKRGVEDMDLVMVDAWCVGYYSDADGPSRRLAKSLIFCRIESDCPMEKRLCTSYPLRNYTAGETRGGIDRSDVNPLHILQPEGPSFRVNGYFVQWQKWNFRIGFTPRKGLVIHSVAYIDGSRGRRPSAHRLSSVEMGCDCLGYIKYFDAHFTNYTGGVETIENCVCLHEEDHGILWKHQDWRTTGLAEVRQSRRLKCEAAVKNYPPLIEAMRKRGVEDMDLVMVDAWCVGYYSDADGPSRRLAKSLIFCRIESDCPMENGYARPVEGIHVLVDIQNNVITEFEDKKLVPLPPADPLRNYTAGETRGGIDRSDVNPLHILQPEGPSFRVNGYFVQWQKWNFRIGFTPREGLVIHSVAYIDGSRGRRPIAHRLSSVEMVVPYGDPNEPHYRKNAFDAGEDGLGKKCTFS</sequence>
<gene>
    <name evidence="9" type="ORF">MUK42_33893</name>
</gene>
<protein>
    <recommendedName>
        <fullName evidence="6">Amine oxidase</fullName>
        <ecNumber evidence="6">1.4.3.-</ecNumber>
    </recommendedName>
</protein>
<evidence type="ECO:0000259" key="7">
    <source>
        <dbReference type="Pfam" id="PF01179"/>
    </source>
</evidence>
<evidence type="ECO:0000313" key="9">
    <source>
        <dbReference type="EMBL" id="URE28739.1"/>
    </source>
</evidence>
<dbReference type="AlphaFoldDB" id="A0A9E7H6W9"/>
<dbReference type="InterPro" id="IPR015798">
    <property type="entry name" value="Cu_amine_oxidase_C"/>
</dbReference>
<proteinExistence type="inferred from homology"/>
<feature type="domain" description="Copper amine oxidase catalytic" evidence="7">
    <location>
        <begin position="167"/>
        <end position="235"/>
    </location>
</feature>
<feature type="domain" description="Copper amine oxidase N3-terminal" evidence="8">
    <location>
        <begin position="279"/>
        <end position="342"/>
    </location>
</feature>
<dbReference type="EC" id="1.4.3.-" evidence="6"/>
<dbReference type="PANTHER" id="PTHR10638:SF18">
    <property type="entry name" value="AMINE OXIDASE [COPPER-CONTAINING] ZETA, PEROXISOMAL"/>
    <property type="match status" value="1"/>
</dbReference>
<dbReference type="Pfam" id="PF01179">
    <property type="entry name" value="Cu_amine_oxid"/>
    <property type="match status" value="3"/>
</dbReference>
<dbReference type="SUPFAM" id="SSF49998">
    <property type="entry name" value="Amine oxidase catalytic domain"/>
    <property type="match status" value="3"/>
</dbReference>
<feature type="domain" description="Copper amine oxidase catalytic" evidence="7">
    <location>
        <begin position="375"/>
        <end position="435"/>
    </location>
</feature>
<keyword evidence="4 6" id="KW-0560">Oxidoreductase</keyword>
<accession>A0A9E7H6W9</accession>
<organism evidence="9 10">
    <name type="scientific">Musa troglodytarum</name>
    <name type="common">fe'i banana</name>
    <dbReference type="NCBI Taxonomy" id="320322"/>
    <lineage>
        <taxon>Eukaryota</taxon>
        <taxon>Viridiplantae</taxon>
        <taxon>Streptophyta</taxon>
        <taxon>Embryophyta</taxon>
        <taxon>Tracheophyta</taxon>
        <taxon>Spermatophyta</taxon>
        <taxon>Magnoliopsida</taxon>
        <taxon>Liliopsida</taxon>
        <taxon>Zingiberales</taxon>
        <taxon>Musaceae</taxon>
        <taxon>Musa</taxon>
    </lineage>
</organism>
<keyword evidence="5 6" id="KW-0186">Copper</keyword>